<feature type="transmembrane region" description="Helical" evidence="6">
    <location>
        <begin position="222"/>
        <end position="248"/>
    </location>
</feature>
<feature type="transmembrane region" description="Helical" evidence="6">
    <location>
        <begin position="254"/>
        <end position="273"/>
    </location>
</feature>
<dbReference type="SUPFAM" id="SSF103473">
    <property type="entry name" value="MFS general substrate transporter"/>
    <property type="match status" value="1"/>
</dbReference>
<evidence type="ECO:0000256" key="3">
    <source>
        <dbReference type="ARBA" id="ARBA00022692"/>
    </source>
</evidence>
<dbReference type="PANTHER" id="PTHR42718">
    <property type="entry name" value="MAJOR FACILITATOR SUPERFAMILY MULTIDRUG TRANSPORTER MFSC"/>
    <property type="match status" value="1"/>
</dbReference>
<dbReference type="AlphaFoldDB" id="A0A291MXZ1"/>
<feature type="transmembrane region" description="Helical" evidence="6">
    <location>
        <begin position="189"/>
        <end position="210"/>
    </location>
</feature>
<feature type="transmembrane region" description="Helical" evidence="6">
    <location>
        <begin position="510"/>
        <end position="530"/>
    </location>
</feature>
<comment type="subcellular location">
    <subcellularLocation>
        <location evidence="1">Membrane</location>
        <topology evidence="1">Multi-pass membrane protein</topology>
    </subcellularLocation>
</comment>
<feature type="transmembrane region" description="Helical" evidence="6">
    <location>
        <begin position="390"/>
        <end position="410"/>
    </location>
</feature>
<dbReference type="EMBL" id="CP023741">
    <property type="protein sequence ID" value="ATI79983.1"/>
    <property type="molecule type" value="Genomic_DNA"/>
</dbReference>
<evidence type="ECO:0000256" key="1">
    <source>
        <dbReference type="ARBA" id="ARBA00004141"/>
    </source>
</evidence>
<feature type="transmembrane region" description="Helical" evidence="6">
    <location>
        <begin position="157"/>
        <end position="177"/>
    </location>
</feature>
<dbReference type="PANTHER" id="PTHR42718:SF9">
    <property type="entry name" value="MAJOR FACILITATOR SUPERFAMILY MULTIDRUG TRANSPORTER MFSC"/>
    <property type="match status" value="1"/>
</dbReference>
<feature type="transmembrane region" description="Helical" evidence="6">
    <location>
        <begin position="124"/>
        <end position="145"/>
    </location>
</feature>
<feature type="transmembrane region" description="Helical" evidence="6">
    <location>
        <begin position="285"/>
        <end position="305"/>
    </location>
</feature>
<evidence type="ECO:0000256" key="5">
    <source>
        <dbReference type="ARBA" id="ARBA00023136"/>
    </source>
</evidence>
<accession>A0A291MXZ1</accession>
<dbReference type="GO" id="GO:0016020">
    <property type="term" value="C:membrane"/>
    <property type="evidence" value="ECO:0007669"/>
    <property type="project" value="UniProtKB-SubCell"/>
</dbReference>
<feature type="transmembrane region" description="Helical" evidence="6">
    <location>
        <begin position="417"/>
        <end position="439"/>
    </location>
</feature>
<feature type="transmembrane region" description="Helical" evidence="6">
    <location>
        <begin position="33"/>
        <end position="53"/>
    </location>
</feature>
<keyword evidence="5 6" id="KW-0472">Membrane</keyword>
<evidence type="ECO:0000256" key="4">
    <source>
        <dbReference type="ARBA" id="ARBA00022989"/>
    </source>
</evidence>
<protein>
    <submittedName>
        <fullName evidence="7">MFS transporter</fullName>
    </submittedName>
</protein>
<proteinExistence type="predicted"/>
<evidence type="ECO:0000256" key="6">
    <source>
        <dbReference type="SAM" id="Phobius"/>
    </source>
</evidence>
<feature type="transmembrane region" description="Helical" evidence="6">
    <location>
        <begin position="325"/>
        <end position="346"/>
    </location>
</feature>
<keyword evidence="3 6" id="KW-0812">Transmembrane</keyword>
<feature type="transmembrane region" description="Helical" evidence="6">
    <location>
        <begin position="96"/>
        <end position="118"/>
    </location>
</feature>
<organism evidence="7 8">
    <name type="scientific">Sphingobium yanoikuyae</name>
    <name type="common">Sphingomonas yanoikuyae</name>
    <dbReference type="NCBI Taxonomy" id="13690"/>
    <lineage>
        <taxon>Bacteria</taxon>
        <taxon>Pseudomonadati</taxon>
        <taxon>Pseudomonadota</taxon>
        <taxon>Alphaproteobacteria</taxon>
        <taxon>Sphingomonadales</taxon>
        <taxon>Sphingomonadaceae</taxon>
        <taxon>Sphingobium</taxon>
    </lineage>
</organism>
<dbReference type="InterPro" id="IPR036259">
    <property type="entry name" value="MFS_trans_sf"/>
</dbReference>
<reference evidence="7 8" key="1">
    <citation type="submission" date="2017-10" db="EMBL/GenBank/DDBJ databases">
        <title>Sphingobium yanoikuyae S72.</title>
        <authorList>
            <person name="Sanchez E."/>
            <person name="Bustos P."/>
            <person name="Mendoza P."/>
            <person name="Guo X."/>
            <person name="Mendoza A."/>
        </authorList>
    </citation>
    <scope>NUCLEOTIDE SEQUENCE [LARGE SCALE GENOMIC DNA]</scope>
    <source>
        <strain evidence="7 8">S72</strain>
    </source>
</reference>
<gene>
    <name evidence="7" type="ORF">A6768_08170</name>
</gene>
<dbReference type="Proteomes" id="UP000219422">
    <property type="component" value="Chromosome"/>
</dbReference>
<evidence type="ECO:0000313" key="7">
    <source>
        <dbReference type="EMBL" id="ATI79983.1"/>
    </source>
</evidence>
<dbReference type="GeneID" id="57776808"/>
<evidence type="ECO:0000256" key="2">
    <source>
        <dbReference type="ARBA" id="ARBA00022448"/>
    </source>
</evidence>
<name>A0A291MXZ1_SPHYA</name>
<dbReference type="RefSeq" id="WP_097383235.1">
    <property type="nucleotide sequence ID" value="NZ_CP023741.1"/>
</dbReference>
<evidence type="ECO:0000313" key="8">
    <source>
        <dbReference type="Proteomes" id="UP000219422"/>
    </source>
</evidence>
<keyword evidence="2" id="KW-0813">Transport</keyword>
<keyword evidence="4 6" id="KW-1133">Transmembrane helix</keyword>
<feature type="transmembrane region" description="Helical" evidence="6">
    <location>
        <begin position="353"/>
        <end position="370"/>
    </location>
</feature>
<feature type="transmembrane region" description="Helical" evidence="6">
    <location>
        <begin position="65"/>
        <end position="89"/>
    </location>
</feature>
<dbReference type="Gene3D" id="1.20.1250.20">
    <property type="entry name" value="MFS general substrate transporter like domains"/>
    <property type="match status" value="1"/>
</dbReference>
<sequence length="545" mass="57982">MTAAVSEYRFSPEEKPLFPGAPYSARHTRRNRVLYAASAGVMALGSGLGNGMITANLTSISGDMGLYVAEANLLLAVYVAFNATANLMLVKARVQFGITATMHVVLGALMLAQIIQILHPSLGTAILARAISGIAAGGLTTLSLYNIFQVFPVKMRPIAAVVGFSLPQLAVPLARMFPLSAISPMGWQGLHMVEFSMALGAWAMLNLIPLPPVERGKAFEPLDAVTAVLVIAAMLLICTVLSLGRFYWWTDAAWLGWALAASIPLLGLALLIEDRRARPLLWVRWYGTSDILFFMLIAVVVRLGLSEQTYAAVGLLTLGGLTSDQLHPLFATVFVAMAAGIATVALTLKAERIVTMIMAAAFIIGLGAWLDTHSTSLTRPPELYLSQALLGFGTTLFLGPALMFGIGHIIKRGPNYLVSFVVLFSTTQNVGGLAGSALLGSIQVMRTRVHSERLAEALSTGDPAFIERVGGYAQQLAPRIGDPVARSQQANALLGQALNGQANVLAFNDAFWVVAVIAFGIGLFIAGATLRDRLRSRSEPSVVPA</sequence>
<dbReference type="KEGG" id="sya:A6768_08170"/>